<comment type="caution">
    <text evidence="1">The sequence shown here is derived from an EMBL/GenBank/DDBJ whole genome shotgun (WGS) entry which is preliminary data.</text>
</comment>
<dbReference type="EMBL" id="QGKY02000094">
    <property type="protein sequence ID" value="KAF2603005.1"/>
    <property type="molecule type" value="Genomic_DNA"/>
</dbReference>
<evidence type="ECO:0000313" key="1">
    <source>
        <dbReference type="EMBL" id="KAF2603005.1"/>
    </source>
</evidence>
<name>A0A8S9L878_BRACR</name>
<protein>
    <submittedName>
        <fullName evidence="1">Uncharacterized protein</fullName>
    </submittedName>
</protein>
<accession>A0A8S9L878</accession>
<sequence length="55" mass="6369">MTRARINEMVEENKDDRIVAMETQNATILAELAGQKKTNEEVLEKMKRLFPAEFS</sequence>
<organism evidence="1">
    <name type="scientific">Brassica cretica</name>
    <name type="common">Mustard</name>
    <dbReference type="NCBI Taxonomy" id="69181"/>
    <lineage>
        <taxon>Eukaryota</taxon>
        <taxon>Viridiplantae</taxon>
        <taxon>Streptophyta</taxon>
        <taxon>Embryophyta</taxon>
        <taxon>Tracheophyta</taxon>
        <taxon>Spermatophyta</taxon>
        <taxon>Magnoliopsida</taxon>
        <taxon>eudicotyledons</taxon>
        <taxon>Gunneridae</taxon>
        <taxon>Pentapetalae</taxon>
        <taxon>rosids</taxon>
        <taxon>malvids</taxon>
        <taxon>Brassicales</taxon>
        <taxon>Brassicaceae</taxon>
        <taxon>Brassiceae</taxon>
        <taxon>Brassica</taxon>
    </lineage>
</organism>
<gene>
    <name evidence="1" type="ORF">F2Q70_00026962</name>
</gene>
<proteinExistence type="predicted"/>
<reference evidence="1" key="1">
    <citation type="submission" date="2019-12" db="EMBL/GenBank/DDBJ databases">
        <title>Genome sequencing and annotation of Brassica cretica.</title>
        <authorList>
            <person name="Studholme D.J."/>
            <person name="Sarris P.F."/>
        </authorList>
    </citation>
    <scope>NUCLEOTIDE SEQUENCE</scope>
    <source>
        <strain evidence="1">PFS-102/07</strain>
        <tissue evidence="1">Leaf</tissue>
    </source>
</reference>
<dbReference type="AlphaFoldDB" id="A0A8S9L878"/>